<sequence>MMTQEVLLVKEFFSNEVKNHYYVVWELVETVTDELEDTITEEVVKVMYETSECSSLIPMHSFIVEKAGNIEDSLTRVREQCKYIFKENKTMVE</sequence>
<keyword evidence="2" id="KW-1185">Reference proteome</keyword>
<dbReference type="RefSeq" id="WP_335962079.1">
    <property type="nucleotide sequence ID" value="NZ_JAXBLX010000024.1"/>
</dbReference>
<name>A0ABV6KHQ3_9BACI</name>
<accession>A0ABV6KHQ3</accession>
<reference evidence="1 2" key="1">
    <citation type="submission" date="2024-09" db="EMBL/GenBank/DDBJ databases">
        <authorList>
            <person name="Sun Q."/>
            <person name="Mori K."/>
        </authorList>
    </citation>
    <scope>NUCLEOTIDE SEQUENCE [LARGE SCALE GENOMIC DNA]</scope>
    <source>
        <strain evidence="1 2">NCAIM B.02610</strain>
    </source>
</reference>
<evidence type="ECO:0000313" key="2">
    <source>
        <dbReference type="Proteomes" id="UP001589838"/>
    </source>
</evidence>
<dbReference type="EMBL" id="JBHLUX010000035">
    <property type="protein sequence ID" value="MFC0471538.1"/>
    <property type="molecule type" value="Genomic_DNA"/>
</dbReference>
<organism evidence="1 2">
    <name type="scientific">Halalkalibacter kiskunsagensis</name>
    <dbReference type="NCBI Taxonomy" id="1548599"/>
    <lineage>
        <taxon>Bacteria</taxon>
        <taxon>Bacillati</taxon>
        <taxon>Bacillota</taxon>
        <taxon>Bacilli</taxon>
        <taxon>Bacillales</taxon>
        <taxon>Bacillaceae</taxon>
        <taxon>Halalkalibacter</taxon>
    </lineage>
</organism>
<dbReference type="Proteomes" id="UP001589838">
    <property type="component" value="Unassembled WGS sequence"/>
</dbReference>
<proteinExistence type="predicted"/>
<protein>
    <submittedName>
        <fullName evidence="1">Uncharacterized protein</fullName>
    </submittedName>
</protein>
<evidence type="ECO:0000313" key="1">
    <source>
        <dbReference type="EMBL" id="MFC0471538.1"/>
    </source>
</evidence>
<gene>
    <name evidence="1" type="ORF">ACFFHM_13805</name>
</gene>
<comment type="caution">
    <text evidence="1">The sequence shown here is derived from an EMBL/GenBank/DDBJ whole genome shotgun (WGS) entry which is preliminary data.</text>
</comment>